<dbReference type="GO" id="GO:0090090">
    <property type="term" value="P:negative regulation of canonical Wnt signaling pathway"/>
    <property type="evidence" value="ECO:0007669"/>
    <property type="project" value="InterPro"/>
</dbReference>
<dbReference type="InterPro" id="IPR029775">
    <property type="entry name" value="NPHP4"/>
</dbReference>
<proteinExistence type="predicted"/>
<dbReference type="GO" id="GO:0005856">
    <property type="term" value="C:cytoskeleton"/>
    <property type="evidence" value="ECO:0007669"/>
    <property type="project" value="InterPro"/>
</dbReference>
<protein>
    <submittedName>
        <fullName evidence="3">Uncharacterized protein</fullName>
    </submittedName>
</protein>
<feature type="domain" description="NPHP4 Ig-like" evidence="1">
    <location>
        <begin position="24"/>
        <end position="91"/>
    </location>
</feature>
<evidence type="ECO:0000313" key="3">
    <source>
        <dbReference type="EMBL" id="CAE4610348.1"/>
    </source>
</evidence>
<accession>A0A7S4RCI7</accession>
<evidence type="ECO:0000259" key="2">
    <source>
        <dbReference type="Pfam" id="PF26187"/>
    </source>
</evidence>
<feature type="domain" description="NPHP4 Ig-like" evidence="2">
    <location>
        <begin position="99"/>
        <end position="186"/>
    </location>
</feature>
<sequence>MEHRSLVNSFRIAFSFVLRNVHKTLLFFSDINNDLALFDAPKPFQLSHDLQNQALLKFKFLQPGFHKVIIHLVDQKTKKLVCAWMLRATCQLPTVSKEYDVDISKGHTNSKKLLFTNQCDERKRFNLISSNEKLMIPKNNFIEINEKEIEYIRLQLFSVNKIGTFEVYLFVNDDGDQVKECFLLRLHVKDL</sequence>
<gene>
    <name evidence="3" type="ORF">DBRI00130_LOCUS16525</name>
</gene>
<name>A0A7S4RCI7_9STRA</name>
<organism evidence="3">
    <name type="scientific">Ditylum brightwellii</name>
    <dbReference type="NCBI Taxonomy" id="49249"/>
    <lineage>
        <taxon>Eukaryota</taxon>
        <taxon>Sar</taxon>
        <taxon>Stramenopiles</taxon>
        <taxon>Ochrophyta</taxon>
        <taxon>Bacillariophyta</taxon>
        <taxon>Mediophyceae</taxon>
        <taxon>Lithodesmiophycidae</taxon>
        <taxon>Lithodesmiales</taxon>
        <taxon>Lithodesmiaceae</taxon>
        <taxon>Ditylum</taxon>
    </lineage>
</organism>
<dbReference type="InterPro" id="IPR058686">
    <property type="entry name" value="Ig_NPHP4_3rd"/>
</dbReference>
<dbReference type="Pfam" id="PF26187">
    <property type="entry name" value="Ig_NPHP4_4th"/>
    <property type="match status" value="1"/>
</dbReference>
<dbReference type="PANTHER" id="PTHR31043:SF3">
    <property type="entry name" value="NEPHROCYSTIN-4"/>
    <property type="match status" value="1"/>
</dbReference>
<reference evidence="3" key="1">
    <citation type="submission" date="2021-01" db="EMBL/GenBank/DDBJ databases">
        <authorList>
            <person name="Corre E."/>
            <person name="Pelletier E."/>
            <person name="Niang G."/>
            <person name="Scheremetjew M."/>
            <person name="Finn R."/>
            <person name="Kale V."/>
            <person name="Holt S."/>
            <person name="Cochrane G."/>
            <person name="Meng A."/>
            <person name="Brown T."/>
            <person name="Cohen L."/>
        </authorList>
    </citation>
    <scope>NUCLEOTIDE SEQUENCE</scope>
    <source>
        <strain evidence="3">GSO104</strain>
    </source>
</reference>
<dbReference type="Pfam" id="PF26015">
    <property type="entry name" value="Ig_NPH4_3rd"/>
    <property type="match status" value="1"/>
</dbReference>
<dbReference type="InterPro" id="IPR058685">
    <property type="entry name" value="Ig_NPHP4_4th"/>
</dbReference>
<dbReference type="PANTHER" id="PTHR31043">
    <property type="entry name" value="NEPHROCYSTIN-4"/>
    <property type="match status" value="1"/>
</dbReference>
<dbReference type="AlphaFoldDB" id="A0A7S4RCI7"/>
<dbReference type="GO" id="GO:0097730">
    <property type="term" value="C:non-motile cilium"/>
    <property type="evidence" value="ECO:0007669"/>
    <property type="project" value="InterPro"/>
</dbReference>
<evidence type="ECO:0000259" key="1">
    <source>
        <dbReference type="Pfam" id="PF26015"/>
    </source>
</evidence>
<dbReference type="EMBL" id="HBNS01020845">
    <property type="protein sequence ID" value="CAE4610348.1"/>
    <property type="molecule type" value="Transcribed_RNA"/>
</dbReference>